<dbReference type="Proteomes" id="UP001634394">
    <property type="component" value="Unassembled WGS sequence"/>
</dbReference>
<proteinExistence type="predicted"/>
<keyword evidence="2" id="KW-1185">Reference proteome</keyword>
<accession>A0ABD3VLT8</accession>
<comment type="caution">
    <text evidence="1">The sequence shown here is derived from an EMBL/GenBank/DDBJ whole genome shotgun (WGS) entry which is preliminary data.</text>
</comment>
<gene>
    <name evidence="1" type="ORF">ACJMK2_008507</name>
</gene>
<protein>
    <submittedName>
        <fullName evidence="1">Uncharacterized protein</fullName>
    </submittedName>
</protein>
<dbReference type="AlphaFoldDB" id="A0ABD3VLT8"/>
<reference evidence="1 2" key="1">
    <citation type="submission" date="2024-11" db="EMBL/GenBank/DDBJ databases">
        <title>Chromosome-level genome assembly of the freshwater bivalve Anodonta woodiana.</title>
        <authorList>
            <person name="Chen X."/>
        </authorList>
    </citation>
    <scope>NUCLEOTIDE SEQUENCE [LARGE SCALE GENOMIC DNA]</scope>
    <source>
        <strain evidence="1">MN2024</strain>
        <tissue evidence="1">Gills</tissue>
    </source>
</reference>
<evidence type="ECO:0000313" key="1">
    <source>
        <dbReference type="EMBL" id="KAL3862547.1"/>
    </source>
</evidence>
<evidence type="ECO:0000313" key="2">
    <source>
        <dbReference type="Proteomes" id="UP001634394"/>
    </source>
</evidence>
<organism evidence="1 2">
    <name type="scientific">Sinanodonta woodiana</name>
    <name type="common">Chinese pond mussel</name>
    <name type="synonym">Anodonta woodiana</name>
    <dbReference type="NCBI Taxonomy" id="1069815"/>
    <lineage>
        <taxon>Eukaryota</taxon>
        <taxon>Metazoa</taxon>
        <taxon>Spiralia</taxon>
        <taxon>Lophotrochozoa</taxon>
        <taxon>Mollusca</taxon>
        <taxon>Bivalvia</taxon>
        <taxon>Autobranchia</taxon>
        <taxon>Heteroconchia</taxon>
        <taxon>Palaeoheterodonta</taxon>
        <taxon>Unionida</taxon>
        <taxon>Unionoidea</taxon>
        <taxon>Unionidae</taxon>
        <taxon>Unioninae</taxon>
        <taxon>Sinanodonta</taxon>
    </lineage>
</organism>
<name>A0ABD3VLT8_SINWO</name>
<sequence length="279" mass="31691">MASINPIKSYKDHKITIDFFGLVYQPTGKEKDGDRIEGYHFVDEPKIIENFTAMNNDFSLLLISIKSGTLTRDEFISVIEACNKIIDDMDKFNLQIIQDILDDDKPLSRTEFAKKYNIPVKDIPTFKLPGYKVIDLKKQLNEAIDEGFKKIHDNWLKHQQPQTDILTYNNDPNGGGRHIAPGNVNISSVIALNLVCDVIEGSYQINLEQSNQAQQGYILYSFAPTAPPGFLIVEDPVNPVYMRCHNKLLTRINFRLTDQSNNLIDLRGEVLAISLFVKS</sequence>
<dbReference type="EMBL" id="JBJQND010000011">
    <property type="protein sequence ID" value="KAL3862547.1"/>
    <property type="molecule type" value="Genomic_DNA"/>
</dbReference>